<evidence type="ECO:0000256" key="2">
    <source>
        <dbReference type="SAM" id="SignalP"/>
    </source>
</evidence>
<feature type="signal peptide" evidence="2">
    <location>
        <begin position="1"/>
        <end position="23"/>
    </location>
</feature>
<feature type="region of interest" description="Disordered" evidence="1">
    <location>
        <begin position="964"/>
        <end position="1002"/>
    </location>
</feature>
<feature type="compositionally biased region" description="Basic and acidic residues" evidence="1">
    <location>
        <begin position="968"/>
        <end position="984"/>
    </location>
</feature>
<feature type="region of interest" description="Disordered" evidence="1">
    <location>
        <begin position="552"/>
        <end position="575"/>
    </location>
</feature>
<gene>
    <name evidence="3" type="ORF">HMPREF0072_0880</name>
</gene>
<keyword evidence="4" id="KW-1185">Reference proteome</keyword>
<keyword evidence="2" id="KW-0732">Signal</keyword>
<accession>C2BEW0</accession>
<feature type="compositionally biased region" description="Basic and acidic residues" evidence="1">
    <location>
        <begin position="553"/>
        <end position="562"/>
    </location>
</feature>
<feature type="chain" id="PRO_5039572322" description="LPXTG-motif cell wall anchor domain protein" evidence="2">
    <location>
        <begin position="24"/>
        <end position="1578"/>
    </location>
</feature>
<protein>
    <recommendedName>
        <fullName evidence="5">LPXTG-motif cell wall anchor domain protein</fullName>
    </recommendedName>
</protein>
<dbReference type="eggNOG" id="COG3064">
    <property type="taxonomic scope" value="Bacteria"/>
</dbReference>
<feature type="compositionally biased region" description="Low complexity" evidence="1">
    <location>
        <begin position="1290"/>
        <end position="1308"/>
    </location>
</feature>
<evidence type="ECO:0000313" key="3">
    <source>
        <dbReference type="EMBL" id="EEI86491.1"/>
    </source>
</evidence>
<dbReference type="HOGENOM" id="CLU_245230_0_0_9"/>
<comment type="caution">
    <text evidence="3">The sequence shown here is derived from an EMBL/GenBank/DDBJ whole genome shotgun (WGS) entry which is preliminary data.</text>
</comment>
<feature type="region of interest" description="Disordered" evidence="1">
    <location>
        <begin position="1507"/>
        <end position="1541"/>
    </location>
</feature>
<proteinExistence type="predicted"/>
<evidence type="ECO:0008006" key="5">
    <source>
        <dbReference type="Google" id="ProtNLM"/>
    </source>
</evidence>
<dbReference type="Gene3D" id="2.60.40.3630">
    <property type="match status" value="2"/>
</dbReference>
<feature type="non-terminal residue" evidence="3">
    <location>
        <position position="1578"/>
    </location>
</feature>
<dbReference type="STRING" id="525254.HMPREF0072_0880"/>
<feature type="region of interest" description="Disordered" evidence="1">
    <location>
        <begin position="1237"/>
        <end position="1315"/>
    </location>
</feature>
<reference evidence="3 4" key="1">
    <citation type="submission" date="2008-10" db="EMBL/GenBank/DDBJ databases">
        <authorList>
            <person name="Qin X."/>
            <person name="Bachman B."/>
            <person name="Battles P."/>
            <person name="Bell A."/>
            <person name="Bess C."/>
            <person name="Bickham C."/>
            <person name="Chaboub L."/>
            <person name="Chen D."/>
            <person name="Coyle M."/>
            <person name="Deiros D.R."/>
            <person name="Dinh H."/>
            <person name="Forbes L."/>
            <person name="Fowler G."/>
            <person name="Francisco L."/>
            <person name="Fu Q."/>
            <person name="Gubbala S."/>
            <person name="Hale W."/>
            <person name="Han Y."/>
            <person name="Hemphill L."/>
            <person name="Highlander S.K."/>
            <person name="Hirani K."/>
            <person name="Hogues M."/>
            <person name="Jackson L."/>
            <person name="Jakkamsetti A."/>
            <person name="Javaid M."/>
            <person name="Jiang H."/>
            <person name="Korchina V."/>
            <person name="Kovar C."/>
            <person name="Lara F."/>
            <person name="Lee S."/>
            <person name="Mata R."/>
            <person name="Mathew T."/>
            <person name="Moen C."/>
            <person name="Morales K."/>
            <person name="Munidasa M."/>
            <person name="Nazareth L."/>
            <person name="Ngo R."/>
            <person name="Nguyen L."/>
            <person name="Okwuonu G."/>
            <person name="Ongeri F."/>
            <person name="Patil S."/>
            <person name="Petrosino J."/>
            <person name="Pham C."/>
            <person name="Pham P."/>
            <person name="Pu L.-L."/>
            <person name="Puazo M."/>
            <person name="Raj R."/>
            <person name="Reid J."/>
            <person name="Rouhana J."/>
            <person name="Saada N."/>
            <person name="Shang Y."/>
            <person name="Simmons D."/>
            <person name="Thornton R."/>
            <person name="Warren J."/>
            <person name="Weissenberger G."/>
            <person name="Zhang J."/>
            <person name="Zhang L."/>
            <person name="Zhou C."/>
            <person name="Zhu D."/>
            <person name="Muzny D."/>
            <person name="Worley K."/>
            <person name="Gibbs R."/>
        </authorList>
    </citation>
    <scope>NUCLEOTIDE SEQUENCE [LARGE SCALE GENOMIC DNA]</scope>
    <source>
        <strain evidence="3 4">ATCC 51172</strain>
    </source>
</reference>
<dbReference type="RefSeq" id="WP_004826853.1">
    <property type="nucleotide sequence ID" value="NZ_GG666044.1"/>
</dbReference>
<evidence type="ECO:0000256" key="1">
    <source>
        <dbReference type="SAM" id="MobiDB-lite"/>
    </source>
</evidence>
<name>C2BEW0_9FIRM</name>
<evidence type="ECO:0000313" key="4">
    <source>
        <dbReference type="Proteomes" id="UP000005984"/>
    </source>
</evidence>
<feature type="compositionally biased region" description="Basic and acidic residues" evidence="1">
    <location>
        <begin position="992"/>
        <end position="1002"/>
    </location>
</feature>
<sequence>MKIKSNRLLSFLLAFLMFFPVFGALLATAKPALASSEDLKGEVRGSQKVFTIDKEKIENIAINTQAKKTLRRSRRSLFSDRAPSTQDANTIVNLTTKGLNNGNFDWKVFNNSEFKVTLGYTDNSNKFVEVGEMTFSEGQTKITNYSDWPLYAANAKGFQLKTDFNGNYDVRATYVSPSTKPNNNVLELNLTVYELPNTDLKVEYLDIYGKKLAKDLPVATDTAPKLKLNLGDGVEFDLPKADKVINLRDLDKVEEDIDSDTADNLSEALTTDNLNAVEKLSFTINDAISGDYTFGGGASAKNYKYKIHHVKHEKNGQAHDYQPVVSLTYQADVAIPPMKDDDPTQPVDVPDGYYRLTFNADEKVEEGKTQTLGRFDSEGTKKKYIDVKQGLKYGNAKLKAEIDKLKPYALDDKDNKNDAKPFLKWNPEIPADTEGIGTKEYNAKYKTTADLIKELGGLKGVDFGVWKGTSTEGDFWKKGVAANTTVAENKAKIDDALAGAKVEDTTNPARTTTEKGEKKGTLKVTFKDGSVYVVKENGATEAEKTNIAQTLHVYDKGDKKPDPQPGGGETPVPEGTIFVEFKRDETSIKKDGFENLKPLMYAAGDTVDSEKFPKAKPETGYQTVTWTPAKDTVLSTTNQAYKEATKTFTFKASATKKNAKQLIEDAGGLKPVDISIWSGDTITWSKGVAINYDQTKTFTQDQKTELENLLKNATVTDATTPARSNTTLGKQTGTLKVKFADDTTENPSVIEVENQNLYVRKNKEEINDDNKDFPVPKDEDGNPTGFNVIFKLGEGTKLGDTKGNKATPVTVKTILVKKDETLDVARDYPQAEPDEGYKQPVTWSPENKKITAETTYTATATNAKFDKTNIAKIEITKDPDTMTYTEGDKPKHDGIKVKLTDKNGNTVEIGKDKLNEYGVTVTPSEDTPLTIANHNGHPFTAKVSGKDDQGQDKELTANTRTNITVNPKKSDKDVIPYVPKDKENPTNPDDDNVPKKDGDGHTIDKTQYDIIAFKVADDDKTKGSLTLDDKTNQQVISVLVKKGSTWAKVSAPTINVNDATTTKANGYNPTIPANTEAVVNGKVYTAQFITDGQEITPGTKLPEGTFEVKVLRDENSIADNALYGKSYAVFKNSKLAKEKFPTPAVLNNNFKDPKWNVNNPWDQTITKNTDFTASAISANFDKDNITCIEIIQDPAQMTYTEGDKPKHDGIKVKLTDKNGNSVEIEKKDLGTYGVTVTPSESTPLTQNDHNNKPFTASVNDKNGRPLTAETQGKITVNPKKSDKDVIPYVPNDKTNPTDPNDPNIPTTDGDGKTIDKSQYDIVAFKTESTEKGTLSKGKETDKDVISVMVKKNSNTKFGVAKPSVIEKTDYKLWYWDEKGSPKTKVEDTAVVSNGQVYTAHFIKNGQEINPGDPELPKDGDGNPLVFKVEIIKGENVKANDGYGKTHAVFKNSTLQAAGVTKITPEAVADTATEKYDVAKWYKNTETTETANPWTETIKADTKFTAKAAKKAQPQPPEDNNTGDDVIPYLPTEDVPTKGSDNKDIPATYITVTFKAEVKDGTAAGTVTVKGKTGAVVYA</sequence>
<dbReference type="EMBL" id="ABYO01000192">
    <property type="protein sequence ID" value="EEI86491.1"/>
    <property type="molecule type" value="Genomic_DNA"/>
</dbReference>
<organism evidence="3 4">
    <name type="scientific">Anaerococcus lactolyticus ATCC 51172</name>
    <dbReference type="NCBI Taxonomy" id="525254"/>
    <lineage>
        <taxon>Bacteria</taxon>
        <taxon>Bacillati</taxon>
        <taxon>Bacillota</taxon>
        <taxon>Tissierellia</taxon>
        <taxon>Tissierellales</taxon>
        <taxon>Peptoniphilaceae</taxon>
        <taxon>Anaerococcus</taxon>
    </lineage>
</organism>
<dbReference type="eggNOG" id="COG1579">
    <property type="taxonomic scope" value="Bacteria"/>
</dbReference>
<dbReference type="Proteomes" id="UP000005984">
    <property type="component" value="Unassembled WGS sequence"/>
</dbReference>
<feature type="compositionally biased region" description="Polar residues" evidence="1">
    <location>
        <begin position="1237"/>
        <end position="1260"/>
    </location>
</feature>